<reference evidence="2 3" key="1">
    <citation type="submission" date="2016-07" db="EMBL/GenBank/DDBJ databases">
        <title>Pervasive Adenine N6-methylation of Active Genes in Fungi.</title>
        <authorList>
            <consortium name="DOE Joint Genome Institute"/>
            <person name="Mondo S.J."/>
            <person name="Dannebaum R.O."/>
            <person name="Kuo R.C."/>
            <person name="Labutti K."/>
            <person name="Haridas S."/>
            <person name="Kuo A."/>
            <person name="Salamov A."/>
            <person name="Ahrendt S.R."/>
            <person name="Lipzen A."/>
            <person name="Sullivan W."/>
            <person name="Andreopoulos W.B."/>
            <person name="Clum A."/>
            <person name="Lindquist E."/>
            <person name="Daum C."/>
            <person name="Ramamoorthy G.K."/>
            <person name="Gryganskyi A."/>
            <person name="Culley D."/>
            <person name="Magnuson J.K."/>
            <person name="James T.Y."/>
            <person name="O'Malley M.A."/>
            <person name="Stajich J.E."/>
            <person name="Spatafora J.W."/>
            <person name="Visel A."/>
            <person name="Grigoriev I.V."/>
        </authorList>
    </citation>
    <scope>NUCLEOTIDE SEQUENCE [LARGE SCALE GENOMIC DNA]</scope>
    <source>
        <strain evidence="2 3">NRRL 3116</strain>
    </source>
</reference>
<dbReference type="GeneID" id="33564560"/>
<feature type="transmembrane region" description="Helical" evidence="1">
    <location>
        <begin position="54"/>
        <end position="77"/>
    </location>
</feature>
<evidence type="ECO:0000313" key="2">
    <source>
        <dbReference type="EMBL" id="ORZ28512.1"/>
    </source>
</evidence>
<gene>
    <name evidence="2" type="ORF">BCR41DRAFT_345448</name>
</gene>
<evidence type="ECO:0000256" key="1">
    <source>
        <dbReference type="SAM" id="Phobius"/>
    </source>
</evidence>
<keyword evidence="1" id="KW-0472">Membrane</keyword>
<keyword evidence="3" id="KW-1185">Reference proteome</keyword>
<feature type="transmembrane region" description="Helical" evidence="1">
    <location>
        <begin position="16"/>
        <end position="34"/>
    </location>
</feature>
<name>A0A1Y2H625_9FUNG</name>
<sequence length="80" mass="8780">MNIEEVKMKVVEVTGSYINVLCTLVGLLLSYLNVRLHDEDDEAPLFEVEAVEVLVASCLTPLLLPPILLFVFGSAFLTAT</sequence>
<evidence type="ECO:0000313" key="3">
    <source>
        <dbReference type="Proteomes" id="UP000193648"/>
    </source>
</evidence>
<comment type="caution">
    <text evidence="2">The sequence shown here is derived from an EMBL/GenBank/DDBJ whole genome shotgun (WGS) entry which is preliminary data.</text>
</comment>
<protein>
    <submittedName>
        <fullName evidence="2">Uncharacterized protein</fullName>
    </submittedName>
</protein>
<dbReference type="InParanoid" id="A0A1Y2H625"/>
<keyword evidence="1" id="KW-1133">Transmembrane helix</keyword>
<dbReference type="RefSeq" id="XP_021886197.1">
    <property type="nucleotide sequence ID" value="XM_022022716.1"/>
</dbReference>
<proteinExistence type="predicted"/>
<accession>A0A1Y2H625</accession>
<dbReference type="EMBL" id="MCFF01000002">
    <property type="protein sequence ID" value="ORZ28512.1"/>
    <property type="molecule type" value="Genomic_DNA"/>
</dbReference>
<dbReference type="Proteomes" id="UP000193648">
    <property type="component" value="Unassembled WGS sequence"/>
</dbReference>
<dbReference type="AlphaFoldDB" id="A0A1Y2H625"/>
<keyword evidence="1" id="KW-0812">Transmembrane</keyword>
<organism evidence="2 3">
    <name type="scientific">Lobosporangium transversale</name>
    <dbReference type="NCBI Taxonomy" id="64571"/>
    <lineage>
        <taxon>Eukaryota</taxon>
        <taxon>Fungi</taxon>
        <taxon>Fungi incertae sedis</taxon>
        <taxon>Mucoromycota</taxon>
        <taxon>Mortierellomycotina</taxon>
        <taxon>Mortierellomycetes</taxon>
        <taxon>Mortierellales</taxon>
        <taxon>Mortierellaceae</taxon>
        <taxon>Lobosporangium</taxon>
    </lineage>
</organism>